<comment type="caution">
    <text evidence="1">The sequence shown here is derived from an EMBL/GenBank/DDBJ whole genome shotgun (WGS) entry which is preliminary data.</text>
</comment>
<protein>
    <submittedName>
        <fullName evidence="1">Uncharacterized protein</fullName>
    </submittedName>
</protein>
<reference evidence="1 2" key="1">
    <citation type="submission" date="2017-11" db="EMBL/GenBank/DDBJ databases">
        <title>Genomic Encyclopedia of Archaeal and Bacterial Type Strains, Phase II (KMG-II): From Individual Species to Whole Genera.</title>
        <authorList>
            <person name="Goeker M."/>
        </authorList>
    </citation>
    <scope>NUCLEOTIDE SEQUENCE [LARGE SCALE GENOMIC DNA]</scope>
    <source>
        <strain evidence="1 2">DSM 25478</strain>
    </source>
</reference>
<proteinExistence type="predicted"/>
<sequence length="528" mass="57835">MADLLERAVEAMYESTNLDEHKTAARVYQRAQQLRLGDFVPFPERRASVDVDPDLPAMAWTCRVADGQHDFRVGPSVESGPGHVFEGVWDGAFTDLAFHRTDLAFGSGARIGKHVVFVPPKHCWEYLYVLHDRETGVTTVSNSLPATFVEGLVDDDDALLDEVGRVLRTSTDTASALGFDRYDPVVVDGPRHTFRRMMFHNFVVGADGGIKIFPSEPHVLFRTFAEYREYLTSAIRRLAENGADPGRTCSSLVPVTPLSNGYDSPAVAALASELGFTRAVTLDVTVKGRDDSGRDVGRRLGMEVDVVRHVMGDEVPSLALTIEDSDLSRAAEFVATAGLGDDVMLTTMESSLRSGILLSGAMGDSAWKRACTLPPGLPVRVIYGKSFTEFRLRTGYAFVPVPAIGARFVAPIRRVTRSEEMAPWTLNQPYDRPVPRRIVEEAGVPRGTFAKAKAATNPTVLNNQEIFGTALRQVMERYRTADRAIRHGFSPDRVTDRAVGGGRDAPTAMARYAPTGMTRSAGETSQPR</sequence>
<dbReference type="Proteomes" id="UP000231693">
    <property type="component" value="Unassembled WGS sequence"/>
</dbReference>
<evidence type="ECO:0000313" key="1">
    <source>
        <dbReference type="EMBL" id="PJJ77427.1"/>
    </source>
</evidence>
<dbReference type="AlphaFoldDB" id="A0A2M9CZV9"/>
<gene>
    <name evidence="1" type="ORF">CLV28_0646</name>
</gene>
<organism evidence="1 2">
    <name type="scientific">Sediminihabitans luteus</name>
    <dbReference type="NCBI Taxonomy" id="1138585"/>
    <lineage>
        <taxon>Bacteria</taxon>
        <taxon>Bacillati</taxon>
        <taxon>Actinomycetota</taxon>
        <taxon>Actinomycetes</taxon>
        <taxon>Micrococcales</taxon>
        <taxon>Cellulomonadaceae</taxon>
        <taxon>Sediminihabitans</taxon>
    </lineage>
</organism>
<evidence type="ECO:0000313" key="2">
    <source>
        <dbReference type="Proteomes" id="UP000231693"/>
    </source>
</evidence>
<name>A0A2M9CZV9_9CELL</name>
<accession>A0A2M9CZV9</accession>
<keyword evidence="2" id="KW-1185">Reference proteome</keyword>
<dbReference type="EMBL" id="PGFE01000001">
    <property type="protein sequence ID" value="PJJ77427.1"/>
    <property type="molecule type" value="Genomic_DNA"/>
</dbReference>